<dbReference type="AlphaFoldDB" id="A0A8T1X0J9"/>
<proteinExistence type="predicted"/>
<sequence>MVVPAAACSTLCSYLTGLELFSLSHVDAFWLRHLSAASVWQSRLPPTLPTLEEQSPKCRYTRARSLHFHGLPVDGRSIDSYAFLLPPNATSAGDRIKLTKIARENFSFDLHFALLQTQQDGIHFGGILYGLQSVVAESRQWPQFHQQFVAVSATGDLYCSVIDSRPVIKTELQASRWYHLALTYDRQRQRQQVYLDGELIRCDTGQLHREWEFLTHEQVGTGCITAAGLHFPRPGYLGWYNFHGVIDEFRVWSGVLSEEEVGGLARGEKTLDRPLRGTLSLSGSAPRGSRWNVDAVRCSRPSESRYLQVVKSGGSRGVIMRPEQLPADTIKTLCSYLTGFDAFSLSHTNAWWMRYLADGVLWQKCMRGLVVNDQEVQARAWKQKYMLSRSMLFRGLQKDDERQLDSYAYLKYAGREQHRLSNFHLTYLGSDSFSFDVWFSLLPASDGHYLGGIIFGLQSASRESRQWPHYHQQFVIVSSTGDLHCSVLGSRPVVASNLKTNRWYHLTLTYDNGLQRQDVYLDGVNVRSDTGALHPEWGFLSHEQVGTGCITAGSLDFPRPKYLGWYGFHGMIDEFRIWGEVLCQDDVAELARGGSLRNEKLRASVKRDTAGTPLRNPLVTWVNVKLAICTRPTEGGSMQQREYWSSSQPACVIS</sequence>
<dbReference type="Proteomes" id="UP000693981">
    <property type="component" value="Unassembled WGS sequence"/>
</dbReference>
<evidence type="ECO:0000313" key="2">
    <source>
        <dbReference type="Proteomes" id="UP000693981"/>
    </source>
</evidence>
<dbReference type="OrthoDB" id="3219396at2759"/>
<name>A0A8T1X0J9_9STRA</name>
<evidence type="ECO:0008006" key="3">
    <source>
        <dbReference type="Google" id="ProtNLM"/>
    </source>
</evidence>
<keyword evidence="2" id="KW-1185">Reference proteome</keyword>
<dbReference type="EMBL" id="JAGDFL010000119">
    <property type="protein sequence ID" value="KAG7397280.1"/>
    <property type="molecule type" value="Genomic_DNA"/>
</dbReference>
<dbReference type="Pfam" id="PF13385">
    <property type="entry name" value="Laminin_G_3"/>
    <property type="match status" value="2"/>
</dbReference>
<protein>
    <recommendedName>
        <fullName evidence="3">LamG-like jellyroll fold domain-containing protein</fullName>
    </recommendedName>
</protein>
<organism evidence="1 2">
    <name type="scientific">Phytophthora boehmeriae</name>
    <dbReference type="NCBI Taxonomy" id="109152"/>
    <lineage>
        <taxon>Eukaryota</taxon>
        <taxon>Sar</taxon>
        <taxon>Stramenopiles</taxon>
        <taxon>Oomycota</taxon>
        <taxon>Peronosporomycetes</taxon>
        <taxon>Peronosporales</taxon>
        <taxon>Peronosporaceae</taxon>
        <taxon>Phytophthora</taxon>
    </lineage>
</organism>
<reference evidence="1" key="1">
    <citation type="submission" date="2021-02" db="EMBL/GenBank/DDBJ databases">
        <authorList>
            <person name="Palmer J.M."/>
        </authorList>
    </citation>
    <scope>NUCLEOTIDE SEQUENCE</scope>
    <source>
        <strain evidence="1">SCRP23</strain>
    </source>
</reference>
<evidence type="ECO:0000313" key="1">
    <source>
        <dbReference type="EMBL" id="KAG7397280.1"/>
    </source>
</evidence>
<comment type="caution">
    <text evidence="1">The sequence shown here is derived from an EMBL/GenBank/DDBJ whole genome shotgun (WGS) entry which is preliminary data.</text>
</comment>
<accession>A0A8T1X0J9</accession>
<gene>
    <name evidence="1" type="ORF">PHYBOEH_000974</name>
</gene>